<organism evidence="2 3">
    <name type="scientific">Clonostachys solani</name>
    <dbReference type="NCBI Taxonomy" id="160281"/>
    <lineage>
        <taxon>Eukaryota</taxon>
        <taxon>Fungi</taxon>
        <taxon>Dikarya</taxon>
        <taxon>Ascomycota</taxon>
        <taxon>Pezizomycotina</taxon>
        <taxon>Sordariomycetes</taxon>
        <taxon>Hypocreomycetidae</taxon>
        <taxon>Hypocreales</taxon>
        <taxon>Bionectriaceae</taxon>
        <taxon>Clonostachys</taxon>
    </lineage>
</organism>
<evidence type="ECO:0000313" key="2">
    <source>
        <dbReference type="EMBL" id="CAH0048215.1"/>
    </source>
</evidence>
<name>A0A9N9Z3B5_9HYPO</name>
<feature type="compositionally biased region" description="Basic and acidic residues" evidence="1">
    <location>
        <begin position="173"/>
        <end position="190"/>
    </location>
</feature>
<proteinExistence type="predicted"/>
<dbReference type="InterPro" id="IPR044553">
    <property type="entry name" value="Bbox1_ANCHR"/>
</dbReference>
<feature type="compositionally biased region" description="Basic and acidic residues" evidence="1">
    <location>
        <begin position="85"/>
        <end position="96"/>
    </location>
</feature>
<dbReference type="CDD" id="cd19817">
    <property type="entry name" value="Bbox1_ANCHR-like"/>
    <property type="match status" value="1"/>
</dbReference>
<evidence type="ECO:0000313" key="3">
    <source>
        <dbReference type="Proteomes" id="UP000775872"/>
    </source>
</evidence>
<dbReference type="Pfam" id="PF22586">
    <property type="entry name" value="ANCHR-like_BBOX"/>
    <property type="match status" value="1"/>
</dbReference>
<sequence length="366" mass="39949">SHQMDKSLLDRLAALRGSSPTTKKEAPVKVDVDVIERKSATPSREDALASRLKALRDQTSPSPSPSPSSQPHAREVSTPSKPARHRPEVPEKRDSFQADDDVEAAFATDDRTLEELLGDVGPDDEPLEPPLEPDDAKVKALLEELSHSIPQDESSESKKTHAAQGDPDDDSDGEKMTREIDDVIARFRDELEVEAALGTRDDDGQKDTSQERRDSSDEGDNRQASGPAADLELPSVPQDLAAPDQVPSSAPSLNTLDDITARLSALRASSASPSLDLPSVPTSRPAKEPNRLKSTTKYTDDDMSSWCTVCLEDATLKCLGCEDDPYCVRCWREMHLGPTAAFDDRDHKAVYFTRDGKKEKRVALGA</sequence>
<reference evidence="2 3" key="2">
    <citation type="submission" date="2021-10" db="EMBL/GenBank/DDBJ databases">
        <authorList>
            <person name="Piombo E."/>
        </authorList>
    </citation>
    <scope>NUCLEOTIDE SEQUENCE [LARGE SCALE GENOMIC DNA]</scope>
</reference>
<comment type="caution">
    <text evidence="2">The sequence shown here is derived from an EMBL/GenBank/DDBJ whole genome shotgun (WGS) entry which is preliminary data.</text>
</comment>
<reference evidence="3" key="1">
    <citation type="submission" date="2019-06" db="EMBL/GenBank/DDBJ databases">
        <authorList>
            <person name="Broberg M."/>
        </authorList>
    </citation>
    <scope>NUCLEOTIDE SEQUENCE [LARGE SCALE GENOMIC DNA]</scope>
</reference>
<feature type="compositionally biased region" description="Low complexity" evidence="1">
    <location>
        <begin position="268"/>
        <end position="279"/>
    </location>
</feature>
<accession>A0A9N9Z3B5</accession>
<feature type="compositionally biased region" description="Basic and acidic residues" evidence="1">
    <location>
        <begin position="22"/>
        <end position="48"/>
    </location>
</feature>
<feature type="compositionally biased region" description="Basic and acidic residues" evidence="1">
    <location>
        <begin position="134"/>
        <end position="146"/>
    </location>
</feature>
<dbReference type="SUPFAM" id="SSF57845">
    <property type="entry name" value="B-box zinc-binding domain"/>
    <property type="match status" value="1"/>
</dbReference>
<dbReference type="Proteomes" id="UP000775872">
    <property type="component" value="Unassembled WGS sequence"/>
</dbReference>
<feature type="region of interest" description="Disordered" evidence="1">
    <location>
        <begin position="1"/>
        <end position="254"/>
    </location>
</feature>
<dbReference type="PANTHER" id="PTHR46603:SF1">
    <property type="entry name" value="ABSCISSION_NOCUT CHECKPOINT REGULATOR"/>
    <property type="match status" value="1"/>
</dbReference>
<feature type="non-terminal residue" evidence="2">
    <location>
        <position position="1"/>
    </location>
</feature>
<dbReference type="AlphaFoldDB" id="A0A9N9Z3B5"/>
<gene>
    <name evidence="2" type="ORF">CSOL1703_00000158</name>
</gene>
<dbReference type="PANTHER" id="PTHR46603">
    <property type="entry name" value="ABSCISSION/NOCUT CHECKPOINT REGULATOR"/>
    <property type="match status" value="1"/>
</dbReference>
<evidence type="ECO:0000256" key="1">
    <source>
        <dbReference type="SAM" id="MobiDB-lite"/>
    </source>
</evidence>
<protein>
    <submittedName>
        <fullName evidence="2">Uncharacterized protein</fullName>
    </submittedName>
</protein>
<dbReference type="OrthoDB" id="5407799at2759"/>
<dbReference type="EMBL" id="CABFOC020000035">
    <property type="protein sequence ID" value="CAH0048215.1"/>
    <property type="molecule type" value="Genomic_DNA"/>
</dbReference>
<feature type="region of interest" description="Disordered" evidence="1">
    <location>
        <begin position="268"/>
        <end position="299"/>
    </location>
</feature>
<feature type="compositionally biased region" description="Basic and acidic residues" evidence="1">
    <location>
        <begin position="199"/>
        <end position="221"/>
    </location>
</feature>
<keyword evidence="3" id="KW-1185">Reference proteome</keyword>
<feature type="compositionally biased region" description="Acidic residues" evidence="1">
    <location>
        <begin position="121"/>
        <end position="133"/>
    </location>
</feature>